<organism evidence="3 4">
    <name type="scientific">Kribbella jejuensis</name>
    <dbReference type="NCBI Taxonomy" id="236068"/>
    <lineage>
        <taxon>Bacteria</taxon>
        <taxon>Bacillati</taxon>
        <taxon>Actinomycetota</taxon>
        <taxon>Actinomycetes</taxon>
        <taxon>Propionibacteriales</taxon>
        <taxon>Kribbellaceae</taxon>
        <taxon>Kribbella</taxon>
    </lineage>
</organism>
<dbReference type="OrthoDB" id="3814002at2"/>
<comment type="caution">
    <text evidence="3">The sequence shown here is derived from an EMBL/GenBank/DDBJ whole genome shotgun (WGS) entry which is preliminary data.</text>
</comment>
<dbReference type="EMBL" id="VFMM01000001">
    <property type="protein sequence ID" value="TQJ19576.1"/>
    <property type="molecule type" value="Genomic_DNA"/>
</dbReference>
<accession>A0A542EWQ5</accession>
<feature type="signal peptide" evidence="2">
    <location>
        <begin position="1"/>
        <end position="27"/>
    </location>
</feature>
<feature type="compositionally biased region" description="Low complexity" evidence="1">
    <location>
        <begin position="57"/>
        <end position="70"/>
    </location>
</feature>
<dbReference type="AlphaFoldDB" id="A0A542EWQ5"/>
<protein>
    <submittedName>
        <fullName evidence="3">Uncharacterized protein</fullName>
    </submittedName>
</protein>
<keyword evidence="4" id="KW-1185">Reference proteome</keyword>
<evidence type="ECO:0000256" key="2">
    <source>
        <dbReference type="SAM" id="SignalP"/>
    </source>
</evidence>
<evidence type="ECO:0000256" key="1">
    <source>
        <dbReference type="SAM" id="MobiDB-lite"/>
    </source>
</evidence>
<feature type="compositionally biased region" description="Polar residues" evidence="1">
    <location>
        <begin position="45"/>
        <end position="56"/>
    </location>
</feature>
<keyword evidence="2" id="KW-0732">Signal</keyword>
<dbReference type="RefSeq" id="WP_141857490.1">
    <property type="nucleotide sequence ID" value="NZ_BAAAKA010000029.1"/>
</dbReference>
<gene>
    <name evidence="3" type="ORF">FB475_3746</name>
</gene>
<dbReference type="Proteomes" id="UP000316298">
    <property type="component" value="Unassembled WGS sequence"/>
</dbReference>
<name>A0A542EWQ5_9ACTN</name>
<evidence type="ECO:0000313" key="3">
    <source>
        <dbReference type="EMBL" id="TQJ19576.1"/>
    </source>
</evidence>
<sequence length="390" mass="39709">MRRQNGRLAALVAAVAVAAVAVGGALAYRQDPQANAEGVTAAPLPTSSSITPTAGVSTTTSSTPKATPSVTPSPRPSAGPVKTRINLALLTTGRAPQIAYLSGRTIRGGAGEDVTVPGTSDIQEVARLGNSSLAVVSKGSGNEMLTLDSTGKITARTPDITQIVTTEDDSAAAYGGNKLKDTGAEVAGATVYAEQAQAQGIQKVTVPGIWNTTLHAYVDGKVYFSASTTQAGPSALYEWTPGKSAPLMLNAVPNPLAVSSAGTAASLTSLADQASCSTLLTVPKGKRLWRTCDYMITGFTLDGATAIAGSRYQDGYGDGIAAALDAKNNGKLLHEWSGIFRKAVPEDDEHLLLLADDGEGTPAAIVRCTISTGACELATPLAKGNLLIGA</sequence>
<feature type="region of interest" description="Disordered" evidence="1">
    <location>
        <begin position="38"/>
        <end position="81"/>
    </location>
</feature>
<reference evidence="3 4" key="1">
    <citation type="submission" date="2019-06" db="EMBL/GenBank/DDBJ databases">
        <title>Sequencing the genomes of 1000 actinobacteria strains.</title>
        <authorList>
            <person name="Klenk H.-P."/>
        </authorList>
    </citation>
    <scope>NUCLEOTIDE SEQUENCE [LARGE SCALE GENOMIC DNA]</scope>
    <source>
        <strain evidence="3 4">DSM 17305</strain>
    </source>
</reference>
<proteinExistence type="predicted"/>
<feature type="chain" id="PRO_5039187855" evidence="2">
    <location>
        <begin position="28"/>
        <end position="390"/>
    </location>
</feature>
<evidence type="ECO:0000313" key="4">
    <source>
        <dbReference type="Proteomes" id="UP000316298"/>
    </source>
</evidence>